<comment type="caution">
    <text evidence="2">The sequence shown here is derived from an EMBL/GenBank/DDBJ whole genome shotgun (WGS) entry which is preliminary data.</text>
</comment>
<organism evidence="2 3">
    <name type="scientific">Sporosarcina highlanderae</name>
    <dbReference type="NCBI Taxonomy" id="3035916"/>
    <lineage>
        <taxon>Bacteria</taxon>
        <taxon>Bacillati</taxon>
        <taxon>Bacillota</taxon>
        <taxon>Bacilli</taxon>
        <taxon>Bacillales</taxon>
        <taxon>Caryophanaceae</taxon>
        <taxon>Sporosarcina</taxon>
    </lineage>
</organism>
<keyword evidence="3" id="KW-1185">Reference proteome</keyword>
<dbReference type="EMBL" id="JAROCC010000003">
    <property type="protein sequence ID" value="MDN4606954.1"/>
    <property type="molecule type" value="Genomic_DNA"/>
</dbReference>
<gene>
    <name evidence="2" type="ORF">P5G49_05605</name>
</gene>
<dbReference type="RefSeq" id="WP_301242497.1">
    <property type="nucleotide sequence ID" value="NZ_JAROCC010000003.1"/>
</dbReference>
<dbReference type="SUPFAM" id="SSF50242">
    <property type="entry name" value="TIMP-like"/>
    <property type="match status" value="1"/>
</dbReference>
<keyword evidence="1" id="KW-0472">Membrane</keyword>
<evidence type="ECO:0000313" key="3">
    <source>
        <dbReference type="Proteomes" id="UP001175097"/>
    </source>
</evidence>
<protein>
    <recommendedName>
        <fullName evidence="4">Tissue inhibitor of metalloproteinase</fullName>
    </recommendedName>
</protein>
<proteinExistence type="predicted"/>
<keyword evidence="1" id="KW-1133">Transmembrane helix</keyword>
<sequence length="193" mass="21541">MRVRYVLSFGLLFMLFIWWKPLDASACSCIAPPPPEDALEKANAVFTGEVVEIEEKRKLFGGFIGKKVQFKVDKAWKGIDESEIVISTGQSDGDCGFSFVKGQKYLVYASVSSMYEENNYSLSTTICHRTTELTNATADLNALGEGQEVTSPEESQDDDEAALPWWTFALFVLGLVAIFYGFRYKKAQKNARG</sequence>
<accession>A0ABT8JP71</accession>
<evidence type="ECO:0000256" key="1">
    <source>
        <dbReference type="SAM" id="Phobius"/>
    </source>
</evidence>
<dbReference type="Proteomes" id="UP001175097">
    <property type="component" value="Unassembled WGS sequence"/>
</dbReference>
<dbReference type="Gene3D" id="2.40.50.120">
    <property type="match status" value="1"/>
</dbReference>
<reference evidence="2" key="1">
    <citation type="submission" date="2023-03" db="EMBL/GenBank/DDBJ databases">
        <title>MT1 and MT2 Draft Genomes of Novel Species.</title>
        <authorList>
            <person name="Venkateswaran K."/>
        </authorList>
    </citation>
    <scope>NUCLEOTIDE SEQUENCE</scope>
    <source>
        <strain evidence="2">F6_3S_P_2</strain>
    </source>
</reference>
<evidence type="ECO:0008006" key="4">
    <source>
        <dbReference type="Google" id="ProtNLM"/>
    </source>
</evidence>
<evidence type="ECO:0000313" key="2">
    <source>
        <dbReference type="EMBL" id="MDN4606954.1"/>
    </source>
</evidence>
<name>A0ABT8JP71_9BACL</name>
<keyword evidence="1" id="KW-0812">Transmembrane</keyword>
<dbReference type="InterPro" id="IPR008993">
    <property type="entry name" value="TIMP-like_OB-fold"/>
</dbReference>
<feature type="transmembrane region" description="Helical" evidence="1">
    <location>
        <begin position="163"/>
        <end position="182"/>
    </location>
</feature>